<keyword evidence="1" id="KW-0812">Transmembrane</keyword>
<keyword evidence="1" id="KW-0472">Membrane</keyword>
<name>A0A8T2V8F1_CERRI</name>
<protein>
    <submittedName>
        <fullName evidence="2">Uncharacterized protein</fullName>
    </submittedName>
</protein>
<evidence type="ECO:0000313" key="2">
    <source>
        <dbReference type="EMBL" id="KAH7441985.1"/>
    </source>
</evidence>
<comment type="caution">
    <text evidence="2">The sequence shown here is derived from an EMBL/GenBank/DDBJ whole genome shotgun (WGS) entry which is preliminary data.</text>
</comment>
<dbReference type="Proteomes" id="UP000825935">
    <property type="component" value="Chromosome 3"/>
</dbReference>
<feature type="transmembrane region" description="Helical" evidence="1">
    <location>
        <begin position="7"/>
        <end position="28"/>
    </location>
</feature>
<keyword evidence="1" id="KW-1133">Transmembrane helix</keyword>
<dbReference type="EMBL" id="CM035408">
    <property type="protein sequence ID" value="KAH7441985.1"/>
    <property type="molecule type" value="Genomic_DNA"/>
</dbReference>
<accession>A0A8T2V8F1</accession>
<sequence length="46" mass="5474">MSGFKKYIASMHILLFCLVFMISDRFFYQRAEAVQDTRRYLDSATC</sequence>
<gene>
    <name evidence="2" type="ORF">KP509_03G065200</name>
</gene>
<organism evidence="2 3">
    <name type="scientific">Ceratopteris richardii</name>
    <name type="common">Triangle waterfern</name>
    <dbReference type="NCBI Taxonomy" id="49495"/>
    <lineage>
        <taxon>Eukaryota</taxon>
        <taxon>Viridiplantae</taxon>
        <taxon>Streptophyta</taxon>
        <taxon>Embryophyta</taxon>
        <taxon>Tracheophyta</taxon>
        <taxon>Polypodiopsida</taxon>
        <taxon>Polypodiidae</taxon>
        <taxon>Polypodiales</taxon>
        <taxon>Pteridineae</taxon>
        <taxon>Pteridaceae</taxon>
        <taxon>Parkerioideae</taxon>
        <taxon>Ceratopteris</taxon>
    </lineage>
</organism>
<evidence type="ECO:0000256" key="1">
    <source>
        <dbReference type="SAM" id="Phobius"/>
    </source>
</evidence>
<dbReference type="AlphaFoldDB" id="A0A8T2V8F1"/>
<keyword evidence="3" id="KW-1185">Reference proteome</keyword>
<reference evidence="2" key="1">
    <citation type="submission" date="2021-08" db="EMBL/GenBank/DDBJ databases">
        <title>WGS assembly of Ceratopteris richardii.</title>
        <authorList>
            <person name="Marchant D.B."/>
            <person name="Chen G."/>
            <person name="Jenkins J."/>
            <person name="Shu S."/>
            <person name="Leebens-Mack J."/>
            <person name="Grimwood J."/>
            <person name="Schmutz J."/>
            <person name="Soltis P."/>
            <person name="Soltis D."/>
            <person name="Chen Z.-H."/>
        </authorList>
    </citation>
    <scope>NUCLEOTIDE SEQUENCE</scope>
    <source>
        <strain evidence="2">Whitten #5841</strain>
        <tissue evidence="2">Leaf</tissue>
    </source>
</reference>
<evidence type="ECO:0000313" key="3">
    <source>
        <dbReference type="Proteomes" id="UP000825935"/>
    </source>
</evidence>
<proteinExistence type="predicted"/>